<evidence type="ECO:0000313" key="2">
    <source>
        <dbReference type="Ensembl" id="ENSSMRP00000024346.1"/>
    </source>
</evidence>
<evidence type="ECO:0000313" key="3">
    <source>
        <dbReference type="Proteomes" id="UP000694421"/>
    </source>
</evidence>
<name>A0A8D0E0H6_SALMN</name>
<protein>
    <submittedName>
        <fullName evidence="2">Uncharacterized protein</fullName>
    </submittedName>
</protein>
<accession>A0A8D0E0H6</accession>
<reference evidence="2" key="2">
    <citation type="submission" date="2025-09" db="UniProtKB">
        <authorList>
            <consortium name="Ensembl"/>
        </authorList>
    </citation>
    <scope>IDENTIFICATION</scope>
</reference>
<sequence>PIGPAGSGRAMPDEQANKKNQLFLTLPEQWPPALSPGVCAMRKALHGCLQGFQASVLPQQVT</sequence>
<dbReference type="AlphaFoldDB" id="A0A8D0E0H6"/>
<dbReference type="Ensembl" id="ENSSMRT00000028528.1">
    <property type="protein sequence ID" value="ENSSMRP00000024346.1"/>
    <property type="gene ID" value="ENSSMRG00000018872.1"/>
</dbReference>
<keyword evidence="3" id="KW-1185">Reference proteome</keyword>
<organism evidence="2 3">
    <name type="scientific">Salvator merianae</name>
    <name type="common">Argentine black and white tegu</name>
    <name type="synonym">Tupinambis merianae</name>
    <dbReference type="NCBI Taxonomy" id="96440"/>
    <lineage>
        <taxon>Eukaryota</taxon>
        <taxon>Metazoa</taxon>
        <taxon>Chordata</taxon>
        <taxon>Craniata</taxon>
        <taxon>Vertebrata</taxon>
        <taxon>Euteleostomi</taxon>
        <taxon>Lepidosauria</taxon>
        <taxon>Squamata</taxon>
        <taxon>Bifurcata</taxon>
        <taxon>Unidentata</taxon>
        <taxon>Episquamata</taxon>
        <taxon>Laterata</taxon>
        <taxon>Teiioidea</taxon>
        <taxon>Teiidae</taxon>
        <taxon>Salvator</taxon>
    </lineage>
</organism>
<evidence type="ECO:0000256" key="1">
    <source>
        <dbReference type="SAM" id="MobiDB-lite"/>
    </source>
</evidence>
<proteinExistence type="predicted"/>
<dbReference type="Proteomes" id="UP000694421">
    <property type="component" value="Unplaced"/>
</dbReference>
<reference evidence="2" key="1">
    <citation type="submission" date="2025-08" db="UniProtKB">
        <authorList>
            <consortium name="Ensembl"/>
        </authorList>
    </citation>
    <scope>IDENTIFICATION</scope>
</reference>
<feature type="region of interest" description="Disordered" evidence="1">
    <location>
        <begin position="1"/>
        <end position="20"/>
    </location>
</feature>